<proteinExistence type="predicted"/>
<reference evidence="2" key="1">
    <citation type="submission" date="2022-08" db="EMBL/GenBank/DDBJ databases">
        <authorList>
            <consortium name="DOE Joint Genome Institute"/>
            <person name="Min B."/>
            <person name="Riley R."/>
            <person name="Sierra-Patev S."/>
            <person name="Naranjo-Ortiz M."/>
            <person name="Looney B."/>
            <person name="Konkel Z."/>
            <person name="Slot J.C."/>
            <person name="Sakamoto Y."/>
            <person name="Steenwyk J.L."/>
            <person name="Rokas A."/>
            <person name="Carro J."/>
            <person name="Camarero S."/>
            <person name="Ferreira P."/>
            <person name="Molpeceres G."/>
            <person name="Ruiz-Duenas F.J."/>
            <person name="Serrano A."/>
            <person name="Henrissat B."/>
            <person name="Drula E."/>
            <person name="Hughes K.W."/>
            <person name="Mata J.L."/>
            <person name="Ishikawa N.K."/>
            <person name="Vargas-Isla R."/>
            <person name="Ushijima S."/>
            <person name="Smith C.A."/>
            <person name="Ahrendt S."/>
            <person name="Andreopoulos W."/>
            <person name="He G."/>
            <person name="Labutti K."/>
            <person name="Lipzen A."/>
            <person name="Ng V."/>
            <person name="Sandor L."/>
            <person name="Barry K."/>
            <person name="Martinez A.T."/>
            <person name="Xiao Y."/>
            <person name="Gibbons J.G."/>
            <person name="Terashima K."/>
            <person name="Hibbett D.S."/>
            <person name="Grigoriev I.V."/>
        </authorList>
    </citation>
    <scope>NUCLEOTIDE SEQUENCE</scope>
    <source>
        <strain evidence="2">TFB9207</strain>
    </source>
</reference>
<keyword evidence="3" id="KW-1185">Reference proteome</keyword>
<sequence>MSNILRLSRAWSKPLRSASAVRSFHSPFAVLGTTHSSPPSIASTVNTYEKQVDFSPEPLPSTGGQMTYVVSEPDPANTPYHVPAGAYPTSLPYVNFTPTEAPNQEGQMSSTSTAYAHPVLTKAVPTNESGVGESSAVRHATAPGSMGQRGGSHGGVGLADAQSTNLGQGSLGDRNPPPIEKEVVEKFSRMGVKDAWKARK</sequence>
<gene>
    <name evidence="2" type="ORF">F5878DRAFT_619073</name>
</gene>
<name>A0AA38P980_9AGAR</name>
<evidence type="ECO:0000313" key="2">
    <source>
        <dbReference type="EMBL" id="KAJ3838638.1"/>
    </source>
</evidence>
<dbReference type="Proteomes" id="UP001163846">
    <property type="component" value="Unassembled WGS sequence"/>
</dbReference>
<feature type="compositionally biased region" description="Gly residues" evidence="1">
    <location>
        <begin position="147"/>
        <end position="157"/>
    </location>
</feature>
<evidence type="ECO:0000313" key="3">
    <source>
        <dbReference type="Proteomes" id="UP001163846"/>
    </source>
</evidence>
<dbReference type="EMBL" id="MU806172">
    <property type="protein sequence ID" value="KAJ3838638.1"/>
    <property type="molecule type" value="Genomic_DNA"/>
</dbReference>
<protein>
    <submittedName>
        <fullName evidence="2">Uncharacterized protein</fullName>
    </submittedName>
</protein>
<organism evidence="2 3">
    <name type="scientific">Lentinula raphanica</name>
    <dbReference type="NCBI Taxonomy" id="153919"/>
    <lineage>
        <taxon>Eukaryota</taxon>
        <taxon>Fungi</taxon>
        <taxon>Dikarya</taxon>
        <taxon>Basidiomycota</taxon>
        <taxon>Agaricomycotina</taxon>
        <taxon>Agaricomycetes</taxon>
        <taxon>Agaricomycetidae</taxon>
        <taxon>Agaricales</taxon>
        <taxon>Marasmiineae</taxon>
        <taxon>Omphalotaceae</taxon>
        <taxon>Lentinula</taxon>
    </lineage>
</organism>
<accession>A0AA38P980</accession>
<evidence type="ECO:0000256" key="1">
    <source>
        <dbReference type="SAM" id="MobiDB-lite"/>
    </source>
</evidence>
<dbReference type="AlphaFoldDB" id="A0AA38P980"/>
<feature type="region of interest" description="Disordered" evidence="1">
    <location>
        <begin position="126"/>
        <end position="178"/>
    </location>
</feature>
<comment type="caution">
    <text evidence="2">The sequence shown here is derived from an EMBL/GenBank/DDBJ whole genome shotgun (WGS) entry which is preliminary data.</text>
</comment>